<dbReference type="InterPro" id="IPR024760">
    <property type="entry name" value="HTH_dom_conjug_TS-like"/>
</dbReference>
<reference evidence="2 3" key="1">
    <citation type="submission" date="2020-01" db="EMBL/GenBank/DDBJ databases">
        <title>Polyphasic characterisation and genomic insights into a novel alkali tolerant bacterium VR-M41.</title>
        <authorList>
            <person name="Vemuluri V.R."/>
        </authorList>
    </citation>
    <scope>NUCLEOTIDE SEQUENCE [LARGE SCALE GENOMIC DNA]</scope>
    <source>
        <strain evidence="2 3">VR-M41</strain>
    </source>
</reference>
<evidence type="ECO:0000313" key="2">
    <source>
        <dbReference type="EMBL" id="NGZ75163.1"/>
    </source>
</evidence>
<name>A0ABX0F465_9BACL</name>
<dbReference type="Proteomes" id="UP000800303">
    <property type="component" value="Unassembled WGS sequence"/>
</dbReference>
<comment type="caution">
    <text evidence="2">The sequence shown here is derived from an EMBL/GenBank/DDBJ whole genome shotgun (WGS) entry which is preliminary data.</text>
</comment>
<dbReference type="Pfam" id="PF12645">
    <property type="entry name" value="HTH_16"/>
    <property type="match status" value="1"/>
</dbReference>
<organism evidence="2 3">
    <name type="scientific">Saccharibacillus alkalitolerans</name>
    <dbReference type="NCBI Taxonomy" id="2705290"/>
    <lineage>
        <taxon>Bacteria</taxon>
        <taxon>Bacillati</taxon>
        <taxon>Bacillota</taxon>
        <taxon>Bacilli</taxon>
        <taxon>Bacillales</taxon>
        <taxon>Paenibacillaceae</taxon>
        <taxon>Saccharibacillus</taxon>
    </lineage>
</organism>
<sequence length="72" mass="8287">METQIAGASSPDARFMSLLERSRSGDSEALRKVVELLEPDIERLSRRMRMEREDAKQTLRTELIGLVLGERR</sequence>
<evidence type="ECO:0000259" key="1">
    <source>
        <dbReference type="Pfam" id="PF12645"/>
    </source>
</evidence>
<feature type="domain" description="Helix-turn-helix conjugative transposon-like" evidence="1">
    <location>
        <begin position="18"/>
        <end position="66"/>
    </location>
</feature>
<gene>
    <name evidence="2" type="ORF">GYN08_07520</name>
</gene>
<keyword evidence="3" id="KW-1185">Reference proteome</keyword>
<accession>A0ABX0F465</accession>
<protein>
    <submittedName>
        <fullName evidence="2">Helix-turn-helix domain-containing protein</fullName>
    </submittedName>
</protein>
<proteinExistence type="predicted"/>
<dbReference type="EMBL" id="JAAFGS010000002">
    <property type="protein sequence ID" value="NGZ75163.1"/>
    <property type="molecule type" value="Genomic_DNA"/>
</dbReference>
<evidence type="ECO:0000313" key="3">
    <source>
        <dbReference type="Proteomes" id="UP000800303"/>
    </source>
</evidence>